<name>A0A4V6RB31_9SPHN</name>
<evidence type="ECO:0000256" key="1">
    <source>
        <dbReference type="SAM" id="MobiDB-lite"/>
    </source>
</evidence>
<dbReference type="RefSeq" id="WP_135983995.1">
    <property type="nucleotide sequence ID" value="NZ_JAASQM010000002.1"/>
</dbReference>
<evidence type="ECO:0000313" key="3">
    <source>
        <dbReference type="Proteomes" id="UP000309848"/>
    </source>
</evidence>
<comment type="caution">
    <text evidence="2">The sequence shown here is derived from an EMBL/GenBank/DDBJ whole genome shotgun (WGS) entry which is preliminary data.</text>
</comment>
<evidence type="ECO:0000313" key="2">
    <source>
        <dbReference type="EMBL" id="TGX43302.1"/>
    </source>
</evidence>
<keyword evidence="3" id="KW-1185">Reference proteome</keyword>
<dbReference type="OrthoDB" id="9762853at2"/>
<protein>
    <recommendedName>
        <fullName evidence="4">Baseplate protein J-like domain-containing protein</fullName>
    </recommendedName>
</protein>
<dbReference type="EMBL" id="SRXU01000003">
    <property type="protein sequence ID" value="TGX43302.1"/>
    <property type="molecule type" value="Genomic_DNA"/>
</dbReference>
<proteinExistence type="predicted"/>
<dbReference type="Proteomes" id="UP000309848">
    <property type="component" value="Unassembled WGS sequence"/>
</dbReference>
<reference evidence="2 3" key="1">
    <citation type="submission" date="2019-04" db="EMBL/GenBank/DDBJ databases">
        <title>Sphingomonas psychrotolerans sp. nov., isolated from soil in the Tianshan Mountains, Xinjiang, China.</title>
        <authorList>
            <person name="Luo Y."/>
            <person name="Sheng H."/>
        </authorList>
    </citation>
    <scope>NUCLEOTIDE SEQUENCE [LARGE SCALE GENOMIC DNA]</scope>
    <source>
        <strain evidence="2 3">KIS18-15</strain>
    </source>
</reference>
<dbReference type="AlphaFoldDB" id="A0A4V6RB31"/>
<feature type="compositionally biased region" description="Basic and acidic residues" evidence="1">
    <location>
        <begin position="940"/>
        <end position="955"/>
    </location>
</feature>
<evidence type="ECO:0008006" key="4">
    <source>
        <dbReference type="Google" id="ProtNLM"/>
    </source>
</evidence>
<sequence>MTASSGSLITRWATQTRRSPAGFAAENALLDSRTLPDLLADIARLAADIPFHDDAGQPQGTWREILLADPSLALALLASAEVERRAERLDASLRAARQGGTPAACEALLTRLVAALLAFADDLDAWLGSPSADGVMQGQSVRRLAEGVVERVLSAELEQLFDGVSAAEEADLAERFRRSPDRRTAPWRPGWRSAMRRAEAFGIAVAVERAWSMAMLRELADAIEGFVDDLRERATAAAAAFEATLAADAHNPHPALVIAFARLFEHARALLNRVPQQLIDFYQLALLHAAPLPSRPDRMLLALAPKPGTRPRVASGTLVPAGKDAEGKPILFATETALEVTRAVLREARLWLSTPQGSRVTRLAAGPDGALGDPASGIAGPLAAENAAAHAIFSTPLLDLAGGARRIELELRFAGAIDPAAVDALQLSLSTATGWLPAPAIARAIDADLLTLALTLPPGFPALAPCPPETADAVPHPALRLALASGWPLGAPLADARLLIAVKDLPDLAIRTPSGTASPVAAAPFGTPPWPGGWLRIDHPILAGAPLDRLVLRLAWAGLPADESGFAGYYRGYVVDGEGQLFDRVPFDNAAFAVTLAAPVHGWDETRRLPLFGPASLGSMPPVAAAAAPNVFATTFDPAPPLLPERGPLAPESWLAAAASDAGGVAPDHICVTLAAPTEGFGHALHAANVQYATEAIPRGDAPPPARPGWLRRLVRAVLGFPGKLLRKLEGVDMAEPASPDPVPVLLPNPPFQPLLSGISLDYAQTVEADGLRFDQAAPFEAPVPVPIAGSPLFPAGVDSPAVDLCFDGVLPGDKLALLVRLAPDGAAGSAPAYRYRARNGWRPLPSDALPVDESAGLTATGIIRLAIPADAATPLALRLTFPDGAGPLPAIVAVTPDAVAATRCNAPGDGAMLPVPAGTVTKLSGLARAVQPIDTAGGRSREPDTQRRARMAERTRHRGRALTAWDMERLLLADFPELGAVRIFAAGDPALASFDDAVTVVAVCGDGDRLPPQRRGAIATHLAMLASPFARIRVVEPIRVSVDVTARLVLAQPDSGPVRAALVAWLSPLAETALALALADDAGVDSLRAGLVARLRDHPEVMAVESLVVTLDGPDDGWRIPVAGTIEVAGVTACAVAGW</sequence>
<accession>A0A4V6RB31</accession>
<organism evidence="2 3">
    <name type="scientific">Sphingomonas naasensis</name>
    <dbReference type="NCBI Taxonomy" id="1344951"/>
    <lineage>
        <taxon>Bacteria</taxon>
        <taxon>Pseudomonadati</taxon>
        <taxon>Pseudomonadota</taxon>
        <taxon>Alphaproteobacteria</taxon>
        <taxon>Sphingomonadales</taxon>
        <taxon>Sphingomonadaceae</taxon>
        <taxon>Sphingomonas</taxon>
    </lineage>
</organism>
<feature type="region of interest" description="Disordered" evidence="1">
    <location>
        <begin position="935"/>
        <end position="956"/>
    </location>
</feature>
<gene>
    <name evidence="2" type="ORF">E5A74_09055</name>
</gene>